<dbReference type="GO" id="GO:0016020">
    <property type="term" value="C:membrane"/>
    <property type="evidence" value="ECO:0007669"/>
    <property type="project" value="UniProtKB-SubCell"/>
</dbReference>
<protein>
    <submittedName>
        <fullName evidence="7">Uncharacterized protein</fullName>
    </submittedName>
</protein>
<keyword evidence="5" id="KW-0472">Membrane</keyword>
<dbReference type="PANTHER" id="PTHR16059:SF25">
    <property type="entry name" value="LYSOZYME"/>
    <property type="match status" value="1"/>
</dbReference>
<dbReference type="Proteomes" id="UP001159428">
    <property type="component" value="Unassembled WGS sequence"/>
</dbReference>
<keyword evidence="4" id="KW-1133">Transmembrane helix</keyword>
<sequence length="482" mass="55090">MVGYLYNCRRLSMLITKIFLVLLTVESSVTGLGTDKEIKRMYRAFLEDENLSDAVVEECDVKYEKVGCFSDNPNNRALPKLILSDRDKINWQPGEWEKYLKRLACRCAEASSGEGYNVFGLQFYGECWSGSNRPPLGSDSYRESKKCISFQYEKCQNNDPNECVGEAMTNYVYRIMEDRFGMKSYRIFVFDSDQDVPVGGLKPGCEVKFEKVGCFKDKVDIRALPELIFHQRDSISWEPAKWGDYLKQLACKCAKGTEDRGYSHFGLQFYAECWTGLKAATRFDIYGKSKDCKDGRFLKCDDGDKGECVGGGHANYIYRIIPTGLDEMMRLFFLAFLVFRVSFSSVHGQHVTCERSFYKLGCFQDRTWSRSMSKLLINDRGRSSQSQQIDWKNWEAYMHGLACRCAQTASQHGYTMFGLQHYGECWSGPGSCDQYSLHGESQLCIGKNFTMCNINDEGECVGKANANFVYLLLEEPEKEVGI</sequence>
<gene>
    <name evidence="7" type="ORF">PMEA_00008962</name>
</gene>
<evidence type="ECO:0000256" key="2">
    <source>
        <dbReference type="ARBA" id="ARBA00022692"/>
    </source>
</evidence>
<comment type="subcellular location">
    <subcellularLocation>
        <location evidence="1">Membrane</location>
        <topology evidence="1">Single-pass membrane protein</topology>
    </subcellularLocation>
</comment>
<accession>A0AAU9WP40</accession>
<reference evidence="7 8" key="1">
    <citation type="submission" date="2022-05" db="EMBL/GenBank/DDBJ databases">
        <authorList>
            <consortium name="Genoscope - CEA"/>
            <person name="William W."/>
        </authorList>
    </citation>
    <scope>NUCLEOTIDE SEQUENCE [LARGE SCALE GENOMIC DNA]</scope>
</reference>
<evidence type="ECO:0000256" key="6">
    <source>
        <dbReference type="SAM" id="SignalP"/>
    </source>
</evidence>
<proteinExistence type="predicted"/>
<dbReference type="AlphaFoldDB" id="A0AAU9WP40"/>
<evidence type="ECO:0000256" key="5">
    <source>
        <dbReference type="ARBA" id="ARBA00023136"/>
    </source>
</evidence>
<feature type="signal peptide" evidence="6">
    <location>
        <begin position="1"/>
        <end position="31"/>
    </location>
</feature>
<keyword evidence="2" id="KW-0812">Transmembrane</keyword>
<feature type="chain" id="PRO_5043740095" evidence="6">
    <location>
        <begin position="32"/>
        <end position="482"/>
    </location>
</feature>
<evidence type="ECO:0000256" key="4">
    <source>
        <dbReference type="ARBA" id="ARBA00022989"/>
    </source>
</evidence>
<organism evidence="7 8">
    <name type="scientific">Pocillopora meandrina</name>
    <dbReference type="NCBI Taxonomy" id="46732"/>
    <lineage>
        <taxon>Eukaryota</taxon>
        <taxon>Metazoa</taxon>
        <taxon>Cnidaria</taxon>
        <taxon>Anthozoa</taxon>
        <taxon>Hexacorallia</taxon>
        <taxon>Scleractinia</taxon>
        <taxon>Astrocoeniina</taxon>
        <taxon>Pocilloporidae</taxon>
        <taxon>Pocillopora</taxon>
    </lineage>
</organism>
<keyword evidence="3 6" id="KW-0732">Signal</keyword>
<comment type="caution">
    <text evidence="7">The sequence shown here is derived from an EMBL/GenBank/DDBJ whole genome shotgun (WGS) entry which is preliminary data.</text>
</comment>
<keyword evidence="8" id="KW-1185">Reference proteome</keyword>
<evidence type="ECO:0000256" key="3">
    <source>
        <dbReference type="ARBA" id="ARBA00022729"/>
    </source>
</evidence>
<dbReference type="PANTHER" id="PTHR16059">
    <property type="entry name" value="ANTHRAX TOXIN RECEPTOR"/>
    <property type="match status" value="1"/>
</dbReference>
<evidence type="ECO:0000313" key="7">
    <source>
        <dbReference type="EMBL" id="CAH3120946.1"/>
    </source>
</evidence>
<evidence type="ECO:0000313" key="8">
    <source>
        <dbReference type="Proteomes" id="UP001159428"/>
    </source>
</evidence>
<evidence type="ECO:0000256" key="1">
    <source>
        <dbReference type="ARBA" id="ARBA00004167"/>
    </source>
</evidence>
<name>A0AAU9WP40_9CNID</name>
<dbReference type="EMBL" id="CALNXJ010000018">
    <property type="protein sequence ID" value="CAH3120946.1"/>
    <property type="molecule type" value="Genomic_DNA"/>
</dbReference>